<dbReference type="AlphaFoldDB" id="A0A9X0B9M0"/>
<evidence type="ECO:0000313" key="2">
    <source>
        <dbReference type="Proteomes" id="UP001147747"/>
    </source>
</evidence>
<dbReference type="GeneID" id="81368544"/>
<organism evidence="1 2">
    <name type="scientific">Penicillium cosmopolitanum</name>
    <dbReference type="NCBI Taxonomy" id="1131564"/>
    <lineage>
        <taxon>Eukaryota</taxon>
        <taxon>Fungi</taxon>
        <taxon>Dikarya</taxon>
        <taxon>Ascomycota</taxon>
        <taxon>Pezizomycotina</taxon>
        <taxon>Eurotiomycetes</taxon>
        <taxon>Eurotiomycetidae</taxon>
        <taxon>Eurotiales</taxon>
        <taxon>Aspergillaceae</taxon>
        <taxon>Penicillium</taxon>
    </lineage>
</organism>
<reference evidence="1" key="2">
    <citation type="journal article" date="2023" name="IMA Fungus">
        <title>Comparative genomic study of the Penicillium genus elucidates a diverse pangenome and 15 lateral gene transfer events.</title>
        <authorList>
            <person name="Petersen C."/>
            <person name="Sorensen T."/>
            <person name="Nielsen M.R."/>
            <person name="Sondergaard T.E."/>
            <person name="Sorensen J.L."/>
            <person name="Fitzpatrick D.A."/>
            <person name="Frisvad J.C."/>
            <person name="Nielsen K.L."/>
        </authorList>
    </citation>
    <scope>NUCLEOTIDE SEQUENCE</scope>
    <source>
        <strain evidence="1">IBT 29677</strain>
    </source>
</reference>
<protein>
    <submittedName>
        <fullName evidence="1">Uncharacterized protein</fullName>
    </submittedName>
</protein>
<dbReference type="OrthoDB" id="4292507at2759"/>
<reference evidence="1" key="1">
    <citation type="submission" date="2022-12" db="EMBL/GenBank/DDBJ databases">
        <authorList>
            <person name="Petersen C."/>
        </authorList>
    </citation>
    <scope>NUCLEOTIDE SEQUENCE</scope>
    <source>
        <strain evidence="1">IBT 29677</strain>
    </source>
</reference>
<proteinExistence type="predicted"/>
<dbReference type="EMBL" id="JAPZBU010000006">
    <property type="protein sequence ID" value="KAJ5396814.1"/>
    <property type="molecule type" value="Genomic_DNA"/>
</dbReference>
<dbReference type="RefSeq" id="XP_056488866.1">
    <property type="nucleotide sequence ID" value="XM_056629564.1"/>
</dbReference>
<gene>
    <name evidence="1" type="ORF">N7509_004927</name>
</gene>
<sequence>MKSTLKSLLCDKFWYWDSNDESWIEFKTNGTGNLFARREFCMFIAAEFDWKAQNPEILDSEIDTRSSPVCQCEIEISLTNRYSPFFSPFKKNKPVVVDKKQGNAAVNSLRLSDDAFTSRKFAIRIEKGEFITGEDKKLGLSTSAAANFAYRLVFDSSPYPPQNMWKEDTSGDPLGKLRIWEWNEFCAQREPRSSWAWKIFGRFFG</sequence>
<name>A0A9X0B9M0_9EURO</name>
<keyword evidence="2" id="KW-1185">Reference proteome</keyword>
<evidence type="ECO:0000313" key="1">
    <source>
        <dbReference type="EMBL" id="KAJ5396814.1"/>
    </source>
</evidence>
<accession>A0A9X0B9M0</accession>
<comment type="caution">
    <text evidence="1">The sequence shown here is derived from an EMBL/GenBank/DDBJ whole genome shotgun (WGS) entry which is preliminary data.</text>
</comment>
<dbReference type="Proteomes" id="UP001147747">
    <property type="component" value="Unassembled WGS sequence"/>
</dbReference>